<organism evidence="4 5">
    <name type="scientific">Methanosalsum zhilinae (strain DSM 4017 / NBRC 107636 / OCM 62 / WeN5)</name>
    <name type="common">Methanohalophilus zhilinae</name>
    <dbReference type="NCBI Taxonomy" id="679901"/>
    <lineage>
        <taxon>Archaea</taxon>
        <taxon>Methanobacteriati</taxon>
        <taxon>Methanobacteriota</taxon>
        <taxon>Stenosarchaea group</taxon>
        <taxon>Methanomicrobia</taxon>
        <taxon>Methanosarcinales</taxon>
        <taxon>Methanosarcinaceae</taxon>
        <taxon>Methanosalsum</taxon>
    </lineage>
</organism>
<dbReference type="EMBL" id="CP002101">
    <property type="protein sequence ID" value="AEH61725.1"/>
    <property type="molecule type" value="Genomic_DNA"/>
</dbReference>
<dbReference type="InterPro" id="IPR017669">
    <property type="entry name" value="Me_Coenz_M_Rdtase_A2"/>
</dbReference>
<dbReference type="PROSITE" id="PS50893">
    <property type="entry name" value="ABC_TRANSPORTER_2"/>
    <property type="match status" value="2"/>
</dbReference>
<dbReference type="OrthoDB" id="18209at2157"/>
<gene>
    <name evidence="4" type="ordered locus">Mzhil_1890</name>
</gene>
<keyword evidence="2" id="KW-0067">ATP-binding</keyword>
<sequence length="536" mass="58962">MSLFIEIKNLNLSFGDIKVLKNINLTINEGEVIGILGKSGAGKTVLMHVLRGFDEYGNISGEVIYHLAGCEDCEYVEPPSKAGKKCEKCGGELKPFSADFVKLPVHDPVRRRITRRIAIMLQRTFALYGDEKVISNVTNALTEIGYTGTDALSKAMEILDQVQLSHRMTHVARDLSGGEKQRVVLARQLVKNPMLLLADEPTGTLDPNTSHVVHEVIMNAVRRYNMSMIITSHWPDVISDVADKAIFLEEGEIVSEGDPKEVADEFLKHVGAIERNSRPESGEPIIKVENLVKKYISVSRGVVYAVNDISFEVNEGEIYGLAGTSGAGKTTTSKILIGNIQPTGGDVHVRVGDEWIDMTVPGPSNRGRATQYMGILHQEYGLYIQRSVIDNLTESIGLDLPYELAVRKAITTLTATGFTESKAKDILSKMATELSEGEKHRVALAQVLIREPNIVIMDEPTGTMDPVTKGEVASSILNAREKMGDTFIIVSHDIDFLESVCDRVALMKNGKIVDIGEPEEVLLEFTGKERMEAENI</sequence>
<dbReference type="InterPro" id="IPR003439">
    <property type="entry name" value="ABC_transporter-like_ATP-bd"/>
</dbReference>
<evidence type="ECO:0000313" key="5">
    <source>
        <dbReference type="Proteomes" id="UP000006622"/>
    </source>
</evidence>
<dbReference type="GO" id="GO:0016887">
    <property type="term" value="F:ATP hydrolysis activity"/>
    <property type="evidence" value="ECO:0007669"/>
    <property type="project" value="InterPro"/>
</dbReference>
<evidence type="ECO:0000256" key="1">
    <source>
        <dbReference type="ARBA" id="ARBA00022741"/>
    </source>
</evidence>
<reference evidence="4 5" key="1">
    <citation type="submission" date="2010-07" db="EMBL/GenBank/DDBJ databases">
        <title>The complete genome of Methanosalsum zhilinae DSM 4017.</title>
        <authorList>
            <consortium name="US DOE Joint Genome Institute (JGI-PGF)"/>
            <person name="Lucas S."/>
            <person name="Copeland A."/>
            <person name="Lapidus A."/>
            <person name="Glavina del Rio T."/>
            <person name="Dalin E."/>
            <person name="Tice H."/>
            <person name="Bruce D."/>
            <person name="Goodwin L."/>
            <person name="Pitluck S."/>
            <person name="Kyrpides N."/>
            <person name="Mavromatis K."/>
            <person name="Ovchinnikova G."/>
            <person name="Daligault H."/>
            <person name="Detter J.C."/>
            <person name="Han C."/>
            <person name="Tapia R."/>
            <person name="Larimer F."/>
            <person name="Land M."/>
            <person name="Hauser L."/>
            <person name="Markowitz V."/>
            <person name="Cheng J.-F."/>
            <person name="Hugenholtz P."/>
            <person name="Woyke T."/>
            <person name="Wu D."/>
            <person name="Spring S."/>
            <person name="Schueler E."/>
            <person name="Brambilla E."/>
            <person name="Klenk H.-P."/>
            <person name="Eisen J.A."/>
        </authorList>
    </citation>
    <scope>NUCLEOTIDE SEQUENCE [LARGE SCALE GENOMIC DNA]</scope>
    <source>
        <strain evidence="5">DSM 4017 / NBRC 107636 / OCM 62 / WeN5</strain>
    </source>
</reference>
<protein>
    <submittedName>
        <fullName evidence="4">Methyl coenzyme M reductase system, component A2</fullName>
    </submittedName>
</protein>
<dbReference type="InterPro" id="IPR003593">
    <property type="entry name" value="AAA+_ATPase"/>
</dbReference>
<dbReference type="AlphaFoldDB" id="F7XME2"/>
<dbReference type="HOGENOM" id="CLU_000604_86_2_2"/>
<name>F7XME2_METZD</name>
<dbReference type="GO" id="GO:0019700">
    <property type="term" value="P:organic phosphonate catabolic process"/>
    <property type="evidence" value="ECO:0007669"/>
    <property type="project" value="TreeGrafter"/>
</dbReference>
<dbReference type="Gene3D" id="3.40.50.300">
    <property type="entry name" value="P-loop containing nucleotide triphosphate hydrolases"/>
    <property type="match status" value="2"/>
</dbReference>
<dbReference type="GeneID" id="10823534"/>
<dbReference type="GO" id="GO:0005524">
    <property type="term" value="F:ATP binding"/>
    <property type="evidence" value="ECO:0007669"/>
    <property type="project" value="UniProtKB-KW"/>
</dbReference>
<keyword evidence="1" id="KW-0547">Nucleotide-binding</keyword>
<dbReference type="KEGG" id="mzh:Mzhil_1890"/>
<dbReference type="InterPro" id="IPR017871">
    <property type="entry name" value="ABC_transporter-like_CS"/>
</dbReference>
<dbReference type="SMART" id="SM00382">
    <property type="entry name" value="AAA"/>
    <property type="match status" value="2"/>
</dbReference>
<dbReference type="NCBIfam" id="TIGR03269">
    <property type="entry name" value="met_CoM_red_A2"/>
    <property type="match status" value="1"/>
</dbReference>
<evidence type="ECO:0000256" key="2">
    <source>
        <dbReference type="ARBA" id="ARBA00022840"/>
    </source>
</evidence>
<dbReference type="InterPro" id="IPR027417">
    <property type="entry name" value="P-loop_NTPase"/>
</dbReference>
<evidence type="ECO:0000259" key="3">
    <source>
        <dbReference type="PROSITE" id="PS50893"/>
    </source>
</evidence>
<dbReference type="PANTHER" id="PTHR42764">
    <property type="entry name" value="PHOSPHONATES UTILIZATION ATP-BINDING PROTEIN PHNK-RELATED"/>
    <property type="match status" value="1"/>
</dbReference>
<proteinExistence type="predicted"/>
<dbReference type="PROSITE" id="PS00211">
    <property type="entry name" value="ABC_TRANSPORTER_1"/>
    <property type="match status" value="1"/>
</dbReference>
<dbReference type="Proteomes" id="UP000006622">
    <property type="component" value="Chromosome"/>
</dbReference>
<dbReference type="PANTHER" id="PTHR42764:SF2">
    <property type="entry name" value="ABC TRANSPORTER, ATP-BINDING PROTEIN"/>
    <property type="match status" value="1"/>
</dbReference>
<keyword evidence="5" id="KW-1185">Reference proteome</keyword>
<dbReference type="Pfam" id="PF00005">
    <property type="entry name" value="ABC_tran"/>
    <property type="match status" value="2"/>
</dbReference>
<evidence type="ECO:0000313" key="4">
    <source>
        <dbReference type="EMBL" id="AEH61725.1"/>
    </source>
</evidence>
<feature type="domain" description="ABC transporter" evidence="3">
    <location>
        <begin position="5"/>
        <end position="275"/>
    </location>
</feature>
<accession>F7XME2</accession>
<dbReference type="STRING" id="679901.Mzhil_1890"/>
<feature type="domain" description="ABC transporter" evidence="3">
    <location>
        <begin position="286"/>
        <end position="534"/>
    </location>
</feature>
<dbReference type="SUPFAM" id="SSF52540">
    <property type="entry name" value="P-loop containing nucleoside triphosphate hydrolases"/>
    <property type="match status" value="2"/>
</dbReference>
<dbReference type="RefSeq" id="WP_013899161.1">
    <property type="nucleotide sequence ID" value="NC_015676.1"/>
</dbReference>